<reference evidence="1 2" key="1">
    <citation type="journal article" date="2013" name="Genome Announc.">
        <title>Draft Genome Sequence of Rhizobium mesoamericanum STM3625, a Nitrogen-Fixing Symbiont of Mimosa pudica Isolated in French Guiana (South America).</title>
        <authorList>
            <person name="Moulin L."/>
            <person name="Mornico D."/>
            <person name="Melkonian R."/>
            <person name="Klonowska A."/>
        </authorList>
    </citation>
    <scope>NUCLEOTIDE SEQUENCE [LARGE SCALE GENOMIC DNA]</scope>
    <source>
        <strain evidence="1 2">STM3625</strain>
    </source>
</reference>
<dbReference type="Proteomes" id="UP000009319">
    <property type="component" value="Unassembled WGS sequence"/>
</dbReference>
<dbReference type="HOGENOM" id="CLU_2438701_0_0_5"/>
<proteinExistence type="predicted"/>
<evidence type="ECO:0000313" key="1">
    <source>
        <dbReference type="EMBL" id="CCM75327.1"/>
    </source>
</evidence>
<organism evidence="1 2">
    <name type="scientific">Rhizobium mesoamericanum STM3625</name>
    <dbReference type="NCBI Taxonomy" id="1211777"/>
    <lineage>
        <taxon>Bacteria</taxon>
        <taxon>Pseudomonadati</taxon>
        <taxon>Pseudomonadota</taxon>
        <taxon>Alphaproteobacteria</taxon>
        <taxon>Hyphomicrobiales</taxon>
        <taxon>Rhizobiaceae</taxon>
        <taxon>Rhizobium/Agrobacterium group</taxon>
        <taxon>Rhizobium</taxon>
    </lineage>
</organism>
<keyword evidence="2" id="KW-1185">Reference proteome</keyword>
<protein>
    <submittedName>
        <fullName evidence="1">Uncharacterized protein</fullName>
    </submittedName>
</protein>
<dbReference type="EMBL" id="CANI01000012">
    <property type="protein sequence ID" value="CCM75327.1"/>
    <property type="molecule type" value="Genomic_DNA"/>
</dbReference>
<dbReference type="AlphaFoldDB" id="K0PVU8"/>
<gene>
    <name evidence="1" type="ORF">BN77_0034</name>
</gene>
<name>K0PVU8_9HYPH</name>
<comment type="caution">
    <text evidence="1">The sequence shown here is derived from an EMBL/GenBank/DDBJ whole genome shotgun (WGS) entry which is preliminary data.</text>
</comment>
<sequence>MLPGLVISCRPLGRAFSESETNANRNGILIEVDIETAQVLAIDDRGPRADRHTFSGSVHSSDQRAGVASFERVPRRISDVLREEMRLRGA</sequence>
<evidence type="ECO:0000313" key="2">
    <source>
        <dbReference type="Proteomes" id="UP000009319"/>
    </source>
</evidence>
<accession>K0PVU8</accession>